<dbReference type="Gene3D" id="3.40.50.1820">
    <property type="entry name" value="alpha/beta hydrolase"/>
    <property type="match status" value="1"/>
</dbReference>
<evidence type="ECO:0000256" key="3">
    <source>
        <dbReference type="SAM" id="MobiDB-lite"/>
    </source>
</evidence>
<accession>A0A839V5B1</accession>
<dbReference type="GO" id="GO:0042619">
    <property type="term" value="P:poly-hydroxybutyrate biosynthetic process"/>
    <property type="evidence" value="ECO:0007669"/>
    <property type="project" value="InterPro"/>
</dbReference>
<proteinExistence type="predicted"/>
<keyword evidence="2 6" id="KW-0012">Acyltransferase</keyword>
<dbReference type="Proteomes" id="UP000547614">
    <property type="component" value="Unassembled WGS sequence"/>
</dbReference>
<gene>
    <name evidence="6" type="ORF">FHR94_001584</name>
</gene>
<dbReference type="InterPro" id="IPR051321">
    <property type="entry name" value="PHA/PHB_synthase"/>
</dbReference>
<feature type="domain" description="Poly-beta-hydroxybutyrate polymerase N-terminal" evidence="5">
    <location>
        <begin position="19"/>
        <end position="60"/>
    </location>
</feature>
<dbReference type="Pfam" id="PF07167">
    <property type="entry name" value="PhaC_N"/>
    <property type="match status" value="1"/>
</dbReference>
<feature type="region of interest" description="Disordered" evidence="3">
    <location>
        <begin position="561"/>
        <end position="588"/>
    </location>
</feature>
<evidence type="ECO:0000259" key="5">
    <source>
        <dbReference type="Pfam" id="PF12551"/>
    </source>
</evidence>
<evidence type="ECO:0000256" key="1">
    <source>
        <dbReference type="ARBA" id="ARBA00022679"/>
    </source>
</evidence>
<sequence length="588" mass="67053">MNNYNHADSRHAPHIGHNATRMLDRTIKANMASLTGGITPAGVSTVIYEWLAHLAMSPGKQLELAEEMAYKFEYLLHHSHQLPLGVDSKPCIEPGRNDSRFKGEAWCRWPYNLIYQSFLLQQEWWESATTNIDGLSNTTENVVSFIGRQMLDHWSPSNFPWLNPEVIDVTLEQGGMNFLRGWENFCEDWERRMSGSPPVGTEQFKLGENIATTPGKVIYRNHLIELIQYTPTTEKVYAEPVLIMPAWIMKYYILDLTPKKSLVRYLLDQGHTVFMISWRNVTSEDRELGMGSYRRLGPEAALEVVSSILPDRKIHAVGYCLGGTLLSIQAAAMARDNDNRLASLTLLAAQVDFTEAGELSLFITESEVDYLESMMQERGYLDGQQMAGAFQLLRSNDLIWSRMVRDYMLGKRQKMNALMAWNTDVTHMPYLMHAQYLRRLYLNNDLATGRYIVGDRPIAITDINAPIFSVATSSDHVAPWRSVYKIHLLTDTDEVTFLLTSGGHNAGIVSEPGHPRRTYQVETRLEKQSYIDPDTWHKTMPTHKGSWWLVWQAWLEERSSKEQIDPPAMGGEPYSPLTDAPGTYVLQQ</sequence>
<evidence type="ECO:0000259" key="4">
    <source>
        <dbReference type="Pfam" id="PF07167"/>
    </source>
</evidence>
<comment type="caution">
    <text evidence="6">The sequence shown here is derived from an EMBL/GenBank/DDBJ whole genome shotgun (WGS) entry which is preliminary data.</text>
</comment>
<dbReference type="Pfam" id="PF12551">
    <property type="entry name" value="PHBC_N"/>
    <property type="match status" value="1"/>
</dbReference>
<feature type="domain" description="Poly-beta-hydroxybutyrate polymerase N-terminal" evidence="4">
    <location>
        <begin position="97"/>
        <end position="266"/>
    </location>
</feature>
<reference evidence="6 7" key="1">
    <citation type="submission" date="2020-08" db="EMBL/GenBank/DDBJ databases">
        <title>Genomic Encyclopedia of Type Strains, Phase III (KMG-III): the genomes of soil and plant-associated and newly described type strains.</title>
        <authorList>
            <person name="Whitman W."/>
        </authorList>
    </citation>
    <scope>NUCLEOTIDE SEQUENCE [LARGE SCALE GENOMIC DNA]</scope>
    <source>
        <strain evidence="6 7">CECT 7282</strain>
    </source>
</reference>
<keyword evidence="7" id="KW-1185">Reference proteome</keyword>
<organism evidence="6 7">
    <name type="scientific">Halomonas cerina</name>
    <dbReference type="NCBI Taxonomy" id="447424"/>
    <lineage>
        <taxon>Bacteria</taxon>
        <taxon>Pseudomonadati</taxon>
        <taxon>Pseudomonadota</taxon>
        <taxon>Gammaproteobacteria</taxon>
        <taxon>Oceanospirillales</taxon>
        <taxon>Halomonadaceae</taxon>
        <taxon>Halomonas</taxon>
    </lineage>
</organism>
<dbReference type="EC" id="2.3.1.-" evidence="6"/>
<dbReference type="EMBL" id="JACHXP010000006">
    <property type="protein sequence ID" value="MBB3190351.1"/>
    <property type="molecule type" value="Genomic_DNA"/>
</dbReference>
<evidence type="ECO:0000256" key="2">
    <source>
        <dbReference type="ARBA" id="ARBA00023315"/>
    </source>
</evidence>
<evidence type="ECO:0000313" key="7">
    <source>
        <dbReference type="Proteomes" id="UP000547614"/>
    </source>
</evidence>
<dbReference type="PANTHER" id="PTHR36837">
    <property type="entry name" value="POLY(3-HYDROXYALKANOATE) POLYMERASE SUBUNIT PHAC"/>
    <property type="match status" value="1"/>
</dbReference>
<evidence type="ECO:0000313" key="6">
    <source>
        <dbReference type="EMBL" id="MBB3190351.1"/>
    </source>
</evidence>
<protein>
    <submittedName>
        <fullName evidence="6">Polyhydroxyalkanoate synthase</fullName>
        <ecNumber evidence="6">2.3.1.-</ecNumber>
    </submittedName>
</protein>
<dbReference type="InterPro" id="IPR029058">
    <property type="entry name" value="AB_hydrolase_fold"/>
</dbReference>
<keyword evidence="1 6" id="KW-0808">Transferase</keyword>
<name>A0A839V5B1_9GAMM</name>
<dbReference type="AlphaFoldDB" id="A0A839V5B1"/>
<dbReference type="RefSeq" id="WP_183325089.1">
    <property type="nucleotide sequence ID" value="NZ_JACHXP010000006.1"/>
</dbReference>
<dbReference type="InterPro" id="IPR010941">
    <property type="entry name" value="PhaC_N"/>
</dbReference>
<dbReference type="InterPro" id="IPR022211">
    <property type="entry name" value="PHBC_N"/>
</dbReference>
<dbReference type="GO" id="GO:0016746">
    <property type="term" value="F:acyltransferase activity"/>
    <property type="evidence" value="ECO:0007669"/>
    <property type="project" value="UniProtKB-KW"/>
</dbReference>
<dbReference type="SUPFAM" id="SSF53474">
    <property type="entry name" value="alpha/beta-Hydrolases"/>
    <property type="match status" value="1"/>
</dbReference>
<dbReference type="PANTHER" id="PTHR36837:SF5">
    <property type="entry name" value="POLY-3-HYDROXYBUTYRATE SYNTHASE"/>
    <property type="match status" value="1"/>
</dbReference>